<dbReference type="AlphaFoldDB" id="A0A3N4GWI9"/>
<evidence type="ECO:0000313" key="2">
    <source>
        <dbReference type="EMBL" id="RPA65238.1"/>
    </source>
</evidence>
<organism evidence="2 3">
    <name type="scientific">Gordonia oryzae</name>
    <dbReference type="NCBI Taxonomy" id="2487349"/>
    <lineage>
        <taxon>Bacteria</taxon>
        <taxon>Bacillati</taxon>
        <taxon>Actinomycetota</taxon>
        <taxon>Actinomycetes</taxon>
        <taxon>Mycobacteriales</taxon>
        <taxon>Gordoniaceae</taxon>
        <taxon>Gordonia</taxon>
    </lineage>
</organism>
<reference evidence="2 3" key="1">
    <citation type="submission" date="2018-11" db="EMBL/GenBank/DDBJ databases">
        <title>Draft genome sequence of Gordonia sp. RS15-1S isolated from rice stems.</title>
        <authorList>
            <person name="Muangham S."/>
        </authorList>
    </citation>
    <scope>NUCLEOTIDE SEQUENCE [LARGE SCALE GENOMIC DNA]</scope>
    <source>
        <strain evidence="2 3">RS15-1S</strain>
    </source>
</reference>
<dbReference type="PANTHER" id="PTHR33164">
    <property type="entry name" value="TRANSCRIPTIONAL REGULATOR, MARR FAMILY"/>
    <property type="match status" value="1"/>
</dbReference>
<dbReference type="Proteomes" id="UP000267536">
    <property type="component" value="Unassembled WGS sequence"/>
</dbReference>
<dbReference type="SMART" id="SM00347">
    <property type="entry name" value="HTH_MARR"/>
    <property type="match status" value="1"/>
</dbReference>
<dbReference type="InterPro" id="IPR036388">
    <property type="entry name" value="WH-like_DNA-bd_sf"/>
</dbReference>
<comment type="caution">
    <text evidence="2">The sequence shown here is derived from an EMBL/GenBank/DDBJ whole genome shotgun (WGS) entry which is preliminary data.</text>
</comment>
<dbReference type="GO" id="GO:0006950">
    <property type="term" value="P:response to stress"/>
    <property type="evidence" value="ECO:0007669"/>
    <property type="project" value="TreeGrafter"/>
</dbReference>
<dbReference type="SUPFAM" id="SSF46785">
    <property type="entry name" value="Winged helix' DNA-binding domain"/>
    <property type="match status" value="1"/>
</dbReference>
<dbReference type="Pfam" id="PF01047">
    <property type="entry name" value="MarR"/>
    <property type="match status" value="1"/>
</dbReference>
<dbReference type="Gene3D" id="1.10.10.10">
    <property type="entry name" value="Winged helix-like DNA-binding domain superfamily/Winged helix DNA-binding domain"/>
    <property type="match status" value="1"/>
</dbReference>
<dbReference type="PANTHER" id="PTHR33164:SF99">
    <property type="entry name" value="MARR FAMILY REGULATORY PROTEIN"/>
    <property type="match status" value="1"/>
</dbReference>
<name>A0A3N4GWI9_9ACTN</name>
<protein>
    <submittedName>
        <fullName evidence="2">MarR family transcriptional regulator</fullName>
    </submittedName>
</protein>
<sequence>MSTAAEGDATNEAVPVNDDRTDELAAAWHDLSVRFHRIQCTLDRELQSLHHLSSSEFEVLELLWGAADHSLRMSDLAGQVHLTQSALSRVVARLDKDGFVERTMCATDRRSVVAALTDEGARRYTDARPTQRRILAEQCVTCPEVSGGSFTTT</sequence>
<dbReference type="PROSITE" id="PS50995">
    <property type="entry name" value="HTH_MARR_2"/>
    <property type="match status" value="1"/>
</dbReference>
<dbReference type="InterPro" id="IPR039422">
    <property type="entry name" value="MarR/SlyA-like"/>
</dbReference>
<dbReference type="InterPro" id="IPR036390">
    <property type="entry name" value="WH_DNA-bd_sf"/>
</dbReference>
<gene>
    <name evidence="2" type="ORF">EF294_05155</name>
</gene>
<dbReference type="GO" id="GO:0003700">
    <property type="term" value="F:DNA-binding transcription factor activity"/>
    <property type="evidence" value="ECO:0007669"/>
    <property type="project" value="InterPro"/>
</dbReference>
<dbReference type="PRINTS" id="PR00598">
    <property type="entry name" value="HTHMARR"/>
</dbReference>
<evidence type="ECO:0000259" key="1">
    <source>
        <dbReference type="PROSITE" id="PS50995"/>
    </source>
</evidence>
<dbReference type="EMBL" id="RKMH01000003">
    <property type="protein sequence ID" value="RPA65238.1"/>
    <property type="molecule type" value="Genomic_DNA"/>
</dbReference>
<dbReference type="InterPro" id="IPR000835">
    <property type="entry name" value="HTH_MarR-typ"/>
</dbReference>
<accession>A0A3N4GWI9</accession>
<dbReference type="OrthoDB" id="5195026at2"/>
<feature type="domain" description="HTH marR-type" evidence="1">
    <location>
        <begin position="28"/>
        <end position="153"/>
    </location>
</feature>
<evidence type="ECO:0000313" key="3">
    <source>
        <dbReference type="Proteomes" id="UP000267536"/>
    </source>
</evidence>
<keyword evidence="3" id="KW-1185">Reference proteome</keyword>
<dbReference type="RefSeq" id="WP_123926262.1">
    <property type="nucleotide sequence ID" value="NZ_JBPSDP010000003.1"/>
</dbReference>
<proteinExistence type="predicted"/>